<evidence type="ECO:0000256" key="6">
    <source>
        <dbReference type="NCBIfam" id="TIGR01225"/>
    </source>
</evidence>
<evidence type="ECO:0000256" key="5">
    <source>
        <dbReference type="ARBA" id="ARBA00049269"/>
    </source>
</evidence>
<dbReference type="Proteomes" id="UP001501791">
    <property type="component" value="Unassembled WGS sequence"/>
</dbReference>
<dbReference type="CDD" id="cd00332">
    <property type="entry name" value="PAL-HAL"/>
    <property type="match status" value="1"/>
</dbReference>
<evidence type="ECO:0000256" key="7">
    <source>
        <dbReference type="RuleBase" id="RU003954"/>
    </source>
</evidence>
<dbReference type="PANTHER" id="PTHR10362">
    <property type="entry name" value="HISTIDINE AMMONIA-LYASE"/>
    <property type="match status" value="1"/>
</dbReference>
<evidence type="ECO:0000256" key="3">
    <source>
        <dbReference type="ARBA" id="ARBA00022808"/>
    </source>
</evidence>
<evidence type="ECO:0000256" key="4">
    <source>
        <dbReference type="ARBA" id="ARBA00023239"/>
    </source>
</evidence>
<evidence type="ECO:0000313" key="9">
    <source>
        <dbReference type="Proteomes" id="UP001501791"/>
    </source>
</evidence>
<dbReference type="InterPro" id="IPR001106">
    <property type="entry name" value="Aromatic_Lyase"/>
</dbReference>
<dbReference type="EC" id="4.3.1.3" evidence="2 6"/>
<proteinExistence type="inferred from homology"/>
<comment type="catalytic activity">
    <reaction evidence="5">
        <text>L-histidine = trans-urocanate + NH4(+)</text>
        <dbReference type="Rhea" id="RHEA:21232"/>
        <dbReference type="ChEBI" id="CHEBI:17771"/>
        <dbReference type="ChEBI" id="CHEBI:28938"/>
        <dbReference type="ChEBI" id="CHEBI:57595"/>
        <dbReference type="EC" id="4.3.1.3"/>
    </reaction>
</comment>
<keyword evidence="9" id="KW-1185">Reference proteome</keyword>
<evidence type="ECO:0000256" key="1">
    <source>
        <dbReference type="ARBA" id="ARBA00005113"/>
    </source>
</evidence>
<dbReference type="SUPFAM" id="SSF48557">
    <property type="entry name" value="L-aspartase-like"/>
    <property type="match status" value="1"/>
</dbReference>
<keyword evidence="3" id="KW-0369">Histidine metabolism</keyword>
<accession>A0ABN2CCZ2</accession>
<reference evidence="8 9" key="1">
    <citation type="journal article" date="2019" name="Int. J. Syst. Evol. Microbiol.">
        <title>The Global Catalogue of Microorganisms (GCM) 10K type strain sequencing project: providing services to taxonomists for standard genome sequencing and annotation.</title>
        <authorList>
            <consortium name="The Broad Institute Genomics Platform"/>
            <consortium name="The Broad Institute Genome Sequencing Center for Infectious Disease"/>
            <person name="Wu L."/>
            <person name="Ma J."/>
        </authorList>
    </citation>
    <scope>NUCLEOTIDE SEQUENCE [LARGE SCALE GENOMIC DNA]</scope>
    <source>
        <strain evidence="8 9">JCM 13319</strain>
    </source>
</reference>
<dbReference type="NCBIfam" id="TIGR01225">
    <property type="entry name" value="hutH"/>
    <property type="match status" value="1"/>
</dbReference>
<organism evidence="8 9">
    <name type="scientific">Brevibacterium picturae</name>
    <dbReference type="NCBI Taxonomy" id="260553"/>
    <lineage>
        <taxon>Bacteria</taxon>
        <taxon>Bacillati</taxon>
        <taxon>Actinomycetota</taxon>
        <taxon>Actinomycetes</taxon>
        <taxon>Micrococcales</taxon>
        <taxon>Brevibacteriaceae</taxon>
        <taxon>Brevibacterium</taxon>
    </lineage>
</organism>
<dbReference type="EMBL" id="BAAALY010000016">
    <property type="protein sequence ID" value="GAA1555674.1"/>
    <property type="molecule type" value="Genomic_DNA"/>
</dbReference>
<protein>
    <recommendedName>
        <fullName evidence="2 6">Histidine ammonia-lyase</fullName>
        <ecNumber evidence="2 6">4.3.1.3</ecNumber>
    </recommendedName>
</protein>
<dbReference type="InterPro" id="IPR024083">
    <property type="entry name" value="Fumarase/histidase_N"/>
</dbReference>
<evidence type="ECO:0000313" key="8">
    <source>
        <dbReference type="EMBL" id="GAA1555674.1"/>
    </source>
</evidence>
<comment type="caution">
    <text evidence="8">The sequence shown here is derived from an EMBL/GenBank/DDBJ whole genome shotgun (WGS) entry which is preliminary data.</text>
</comment>
<evidence type="ECO:0000256" key="2">
    <source>
        <dbReference type="ARBA" id="ARBA00012994"/>
    </source>
</evidence>
<dbReference type="NCBIfam" id="NF006871">
    <property type="entry name" value="PRK09367.1"/>
    <property type="match status" value="1"/>
</dbReference>
<dbReference type="RefSeq" id="WP_346036846.1">
    <property type="nucleotide sequence ID" value="NZ_BAAALY010000016.1"/>
</dbReference>
<comment type="pathway">
    <text evidence="1">Amino-acid degradation; L-histidine degradation into L-glutamate; N-formimidoyl-L-glutamate from L-histidine: step 1/3.</text>
</comment>
<dbReference type="Gene3D" id="1.10.275.10">
    <property type="entry name" value="Fumarase/aspartase (N-terminal domain)"/>
    <property type="match status" value="1"/>
</dbReference>
<dbReference type="Pfam" id="PF00221">
    <property type="entry name" value="Lyase_aromatic"/>
    <property type="match status" value="1"/>
</dbReference>
<gene>
    <name evidence="8" type="primary">hutH_2</name>
    <name evidence="8" type="ORF">GCM10009691_32470</name>
</gene>
<dbReference type="Gene3D" id="1.20.200.10">
    <property type="entry name" value="Fumarase/aspartase (Central domain)"/>
    <property type="match status" value="1"/>
</dbReference>
<dbReference type="InterPro" id="IPR008948">
    <property type="entry name" value="L-Aspartase-like"/>
</dbReference>
<dbReference type="InterPro" id="IPR005921">
    <property type="entry name" value="HutH"/>
</dbReference>
<sequence>MSFRAKEHEINTQEYVTISPSGFNVDDLHRIARDRRLVRLSDDARRGIRESRRVVDDLLSQDAIVYGITTGVGDNSKIRISPEESAQLQLSLVRSHASGVGDYLSAVETRAVMAVMVRNLSLGYSGIREEVVNLLLGMVNEDVIPRVPRKGSLGYLSYQAHIALVLIGEGEACVDGSEVSGAEALKRRRLRPVVLQAKEGLSLLNGTCDMVALGGLAVHDALSLLKTADIAGAVSVEGLRGNVSAFDARIGAVKKHEGVGATAENLRTLLHGSSLEEEDSQRKVQDALSLRSIPQVHGATKDMIRFVKSVIEDEMNSATDNPLIFAEDEMSLSSSNCHGESVAMALDMLAIALTELSSISERRTFRLTSAHHSGLPPFLSPNPGTDSGYMIPQYTAAALVSDNKRLAQPASVDSIPSAAGQEDHVSMGTSAALKSLEIIENVSYVLAIEFLCACQAVEFISSEPIGRGVSAAHDTVRAVVPKLERDRQVHKDIDSIHSLIVGEELITAVERVTGELRGL</sequence>
<keyword evidence="4 7" id="KW-0456">Lyase</keyword>
<name>A0ABN2CCZ2_9MICO</name>
<comment type="similarity">
    <text evidence="7">Belongs to the PAL/histidase family.</text>
</comment>